<keyword evidence="10" id="KW-1185">Reference proteome</keyword>
<feature type="region of interest" description="Disordered" evidence="7">
    <location>
        <begin position="1"/>
        <end position="107"/>
    </location>
</feature>
<dbReference type="PANTHER" id="PTHR47287">
    <property type="entry name" value="C2H2 AND C2HC ZINC FINGERS SUPERFAMILY PROTEIN"/>
    <property type="match status" value="1"/>
</dbReference>
<dbReference type="PANTHER" id="PTHR47287:SF9">
    <property type="entry name" value="ZINC FINGER PROTEIN 4-LIKE"/>
    <property type="match status" value="1"/>
</dbReference>
<feature type="compositionally biased region" description="Low complexity" evidence="7">
    <location>
        <begin position="1"/>
        <end position="20"/>
    </location>
</feature>
<dbReference type="InterPro" id="IPR036236">
    <property type="entry name" value="Znf_C2H2_sf"/>
</dbReference>
<dbReference type="SUPFAM" id="SSF57667">
    <property type="entry name" value="beta-beta-alpha zinc fingers"/>
    <property type="match status" value="1"/>
</dbReference>
<dbReference type="PROSITE" id="PS00028">
    <property type="entry name" value="ZINC_FINGER_C2H2_1"/>
    <property type="match status" value="1"/>
</dbReference>
<sequence>MKELVAEACPSEASSISAASEGDENKKIMKMKMKMKENVKAGGKQISETDKPGPSSRLLLDLKLSSDKSSAPGGGSGSKMELNLFNSHHVNPSSSPDQSNKEEKKPAEVQTRVFSCNFCKREFSTSQALGGHQNAHKQERALAKRRQGIDVGAFGHHPFSPYYPYSTNISPHFPFYGSFNRSPLGVRMDSMIHKPNSYPWSTPVPGGYRLGHDLGSSGSVGGWSRQPPMLNSAQRSIERLNLEGFRSRNNGVGALGRLGGVTSSSTSFGTSSRIEDISGALSNFGGSSSTSAVTTSHVPINRPSIGVADLIRHSEPLKTDRSGATTGLDLSLKL</sequence>
<feature type="compositionally biased region" description="Low complexity" evidence="7">
    <location>
        <begin position="55"/>
        <end position="71"/>
    </location>
</feature>
<gene>
    <name evidence="9" type="ORF">PanWU01x14_021550</name>
</gene>
<dbReference type="Pfam" id="PF13912">
    <property type="entry name" value="zf-C2H2_6"/>
    <property type="match status" value="1"/>
</dbReference>
<organism evidence="9 10">
    <name type="scientific">Parasponia andersonii</name>
    <name type="common">Sponia andersonii</name>
    <dbReference type="NCBI Taxonomy" id="3476"/>
    <lineage>
        <taxon>Eukaryota</taxon>
        <taxon>Viridiplantae</taxon>
        <taxon>Streptophyta</taxon>
        <taxon>Embryophyta</taxon>
        <taxon>Tracheophyta</taxon>
        <taxon>Spermatophyta</taxon>
        <taxon>Magnoliopsida</taxon>
        <taxon>eudicotyledons</taxon>
        <taxon>Gunneridae</taxon>
        <taxon>Pentapetalae</taxon>
        <taxon>rosids</taxon>
        <taxon>fabids</taxon>
        <taxon>Rosales</taxon>
        <taxon>Cannabaceae</taxon>
        <taxon>Parasponia</taxon>
    </lineage>
</organism>
<feature type="compositionally biased region" description="Polar residues" evidence="7">
    <location>
        <begin position="84"/>
        <end position="98"/>
    </location>
</feature>
<dbReference type="InterPro" id="IPR044246">
    <property type="entry name" value="ZFP3-like"/>
</dbReference>
<evidence type="ECO:0000259" key="8">
    <source>
        <dbReference type="PROSITE" id="PS50157"/>
    </source>
</evidence>
<keyword evidence="4" id="KW-0862">Zinc</keyword>
<dbReference type="STRING" id="3476.A0A2P5DY27"/>
<dbReference type="OrthoDB" id="1194586at2759"/>
<protein>
    <submittedName>
        <fullName evidence="9">Yin/yang transcription factor</fullName>
    </submittedName>
</protein>
<proteinExistence type="predicted"/>
<comment type="subcellular location">
    <subcellularLocation>
        <location evidence="1">Nucleus</location>
    </subcellularLocation>
</comment>
<dbReference type="InterPro" id="IPR013087">
    <property type="entry name" value="Znf_C2H2_type"/>
</dbReference>
<name>A0A2P5DY27_PARAD</name>
<dbReference type="EMBL" id="JXTB01000010">
    <property type="protein sequence ID" value="PON78173.1"/>
    <property type="molecule type" value="Genomic_DNA"/>
</dbReference>
<keyword evidence="2" id="KW-0479">Metal-binding</keyword>
<dbReference type="PROSITE" id="PS50157">
    <property type="entry name" value="ZINC_FINGER_C2H2_2"/>
    <property type="match status" value="1"/>
</dbReference>
<dbReference type="Proteomes" id="UP000237105">
    <property type="component" value="Unassembled WGS sequence"/>
</dbReference>
<dbReference type="GO" id="GO:0008270">
    <property type="term" value="F:zinc ion binding"/>
    <property type="evidence" value="ECO:0007669"/>
    <property type="project" value="UniProtKB-KW"/>
</dbReference>
<evidence type="ECO:0000256" key="2">
    <source>
        <dbReference type="ARBA" id="ARBA00022723"/>
    </source>
</evidence>
<evidence type="ECO:0000256" key="4">
    <source>
        <dbReference type="ARBA" id="ARBA00022833"/>
    </source>
</evidence>
<feature type="domain" description="C2H2-type" evidence="8">
    <location>
        <begin position="114"/>
        <end position="141"/>
    </location>
</feature>
<evidence type="ECO:0000256" key="6">
    <source>
        <dbReference type="PROSITE-ProRule" id="PRU00042"/>
    </source>
</evidence>
<evidence type="ECO:0000313" key="9">
    <source>
        <dbReference type="EMBL" id="PON78173.1"/>
    </source>
</evidence>
<dbReference type="Gene3D" id="3.30.160.60">
    <property type="entry name" value="Classic Zinc Finger"/>
    <property type="match status" value="1"/>
</dbReference>
<dbReference type="AlphaFoldDB" id="A0A2P5DY27"/>
<keyword evidence="3 6" id="KW-0863">Zinc-finger</keyword>
<evidence type="ECO:0000313" key="10">
    <source>
        <dbReference type="Proteomes" id="UP000237105"/>
    </source>
</evidence>
<evidence type="ECO:0000256" key="3">
    <source>
        <dbReference type="ARBA" id="ARBA00022771"/>
    </source>
</evidence>
<evidence type="ECO:0000256" key="5">
    <source>
        <dbReference type="ARBA" id="ARBA00023242"/>
    </source>
</evidence>
<reference evidence="10" key="1">
    <citation type="submission" date="2016-06" db="EMBL/GenBank/DDBJ databases">
        <title>Parallel loss of symbiosis genes in relatives of nitrogen-fixing non-legume Parasponia.</title>
        <authorList>
            <person name="Van Velzen R."/>
            <person name="Holmer R."/>
            <person name="Bu F."/>
            <person name="Rutten L."/>
            <person name="Van Zeijl A."/>
            <person name="Liu W."/>
            <person name="Santuari L."/>
            <person name="Cao Q."/>
            <person name="Sharma T."/>
            <person name="Shen D."/>
            <person name="Roswanjaya Y."/>
            <person name="Wardhani T."/>
            <person name="Kalhor M.S."/>
            <person name="Jansen J."/>
            <person name="Van den Hoogen J."/>
            <person name="Gungor B."/>
            <person name="Hartog M."/>
            <person name="Hontelez J."/>
            <person name="Verver J."/>
            <person name="Yang W.-C."/>
            <person name="Schijlen E."/>
            <person name="Repin R."/>
            <person name="Schilthuizen M."/>
            <person name="Schranz E."/>
            <person name="Heidstra R."/>
            <person name="Miyata K."/>
            <person name="Fedorova E."/>
            <person name="Kohlen W."/>
            <person name="Bisseling T."/>
            <person name="Smit S."/>
            <person name="Geurts R."/>
        </authorList>
    </citation>
    <scope>NUCLEOTIDE SEQUENCE [LARGE SCALE GENOMIC DNA]</scope>
    <source>
        <strain evidence="10">cv. WU1-14</strain>
    </source>
</reference>
<evidence type="ECO:0000256" key="1">
    <source>
        <dbReference type="ARBA" id="ARBA00004123"/>
    </source>
</evidence>
<keyword evidence="5" id="KW-0539">Nucleus</keyword>
<comment type="caution">
    <text evidence="9">The sequence shown here is derived from an EMBL/GenBank/DDBJ whole genome shotgun (WGS) entry which is preliminary data.</text>
</comment>
<dbReference type="GO" id="GO:0005634">
    <property type="term" value="C:nucleus"/>
    <property type="evidence" value="ECO:0007669"/>
    <property type="project" value="UniProtKB-SubCell"/>
</dbReference>
<accession>A0A2P5DY27</accession>
<dbReference type="GO" id="GO:0009788">
    <property type="term" value="P:negative regulation of abscisic acid-activated signaling pathway"/>
    <property type="evidence" value="ECO:0007669"/>
    <property type="project" value="InterPro"/>
</dbReference>
<evidence type="ECO:0000256" key="7">
    <source>
        <dbReference type="SAM" id="MobiDB-lite"/>
    </source>
</evidence>